<dbReference type="Proteomes" id="UP000563151">
    <property type="component" value="Unassembled WGS sequence"/>
</dbReference>
<evidence type="ECO:0000256" key="1">
    <source>
        <dbReference type="SAM" id="Phobius"/>
    </source>
</evidence>
<organism evidence="2 3">
    <name type="scientific">Clostridium tetanomorphum</name>
    <dbReference type="NCBI Taxonomy" id="1553"/>
    <lineage>
        <taxon>Bacteria</taxon>
        <taxon>Bacillati</taxon>
        <taxon>Bacillota</taxon>
        <taxon>Clostridia</taxon>
        <taxon>Eubacteriales</taxon>
        <taxon>Clostridiaceae</taxon>
        <taxon>Clostridium</taxon>
    </lineage>
</organism>
<feature type="transmembrane region" description="Helical" evidence="1">
    <location>
        <begin position="6"/>
        <end position="24"/>
    </location>
</feature>
<accession>A0A923EDV5</accession>
<sequence length="59" mass="6893">MYDELIMLISNLGFPAAVSIYLLVRVEKKLDDLTEAFSEFTKVLITMLRTKRSEELIKR</sequence>
<dbReference type="InterPro" id="IPR024419">
    <property type="entry name" value="YvrJ"/>
</dbReference>
<dbReference type="Pfam" id="PF12841">
    <property type="entry name" value="YvrJ"/>
    <property type="match status" value="1"/>
</dbReference>
<evidence type="ECO:0000313" key="3">
    <source>
        <dbReference type="Proteomes" id="UP000563151"/>
    </source>
</evidence>
<keyword evidence="1" id="KW-0472">Membrane</keyword>
<keyword evidence="3" id="KW-1185">Reference proteome</keyword>
<keyword evidence="1" id="KW-0812">Transmembrane</keyword>
<gene>
    <name evidence="2" type="ORF">HGG79_18635</name>
</gene>
<keyword evidence="1" id="KW-1133">Transmembrane helix</keyword>
<evidence type="ECO:0000313" key="2">
    <source>
        <dbReference type="EMBL" id="MBC2399766.1"/>
    </source>
</evidence>
<proteinExistence type="predicted"/>
<dbReference type="AlphaFoldDB" id="A0A923EDV5"/>
<protein>
    <submittedName>
        <fullName evidence="2">YvrJ family protein</fullName>
    </submittedName>
</protein>
<name>A0A923EDV5_CLOTT</name>
<dbReference type="RefSeq" id="WP_035149669.1">
    <property type="nucleotide sequence ID" value="NZ_JAAZWO010000035.1"/>
</dbReference>
<dbReference type="EMBL" id="JAAZWO010000035">
    <property type="protein sequence ID" value="MBC2399766.1"/>
    <property type="molecule type" value="Genomic_DNA"/>
</dbReference>
<comment type="caution">
    <text evidence="2">The sequence shown here is derived from an EMBL/GenBank/DDBJ whole genome shotgun (WGS) entry which is preliminary data.</text>
</comment>
<reference evidence="2 3" key="1">
    <citation type="submission" date="2020-04" db="EMBL/GenBank/DDBJ databases">
        <title>Genomic insights into acetone-butanol-ethanol (ABE) fermentation by sequencing solventogenic clostridia strains.</title>
        <authorList>
            <person name="Brown S."/>
        </authorList>
    </citation>
    <scope>NUCLEOTIDE SEQUENCE [LARGE SCALE GENOMIC DNA]</scope>
    <source>
        <strain evidence="2 3">DJ011</strain>
    </source>
</reference>